<evidence type="ECO:0000259" key="4">
    <source>
        <dbReference type="Pfam" id="PF00561"/>
    </source>
</evidence>
<dbReference type="GO" id="GO:0009086">
    <property type="term" value="P:methionine biosynthetic process"/>
    <property type="evidence" value="ECO:0007669"/>
    <property type="project" value="UniProtKB-UniRule"/>
</dbReference>
<dbReference type="Gene3D" id="3.40.50.1820">
    <property type="entry name" value="alpha/beta hydrolase"/>
    <property type="match status" value="1"/>
</dbReference>
<keyword evidence="2" id="KW-0963">Cytoplasm</keyword>
<organism evidence="5 6">
    <name type="scientific">Biomaibacter acetigenes</name>
    <dbReference type="NCBI Taxonomy" id="2316383"/>
    <lineage>
        <taxon>Bacteria</taxon>
        <taxon>Bacillati</taxon>
        <taxon>Bacillota</taxon>
        <taxon>Clostridia</taxon>
        <taxon>Thermosediminibacterales</taxon>
        <taxon>Tepidanaerobacteraceae</taxon>
        <taxon>Biomaibacter</taxon>
    </lineage>
</organism>
<accession>A0A3G2R878</accession>
<keyword evidence="2 5" id="KW-0012">Acyltransferase</keyword>
<reference evidence="5 6" key="1">
    <citation type="submission" date="2018-10" db="EMBL/GenBank/DDBJ databases">
        <authorList>
            <person name="Zhang X."/>
        </authorList>
    </citation>
    <scope>NUCLEOTIDE SEQUENCE [LARGE SCALE GENOMIC DNA]</scope>
    <source>
        <strain evidence="5 6">SK-G1</strain>
    </source>
</reference>
<feature type="active site" evidence="2 3">
    <location>
        <position position="340"/>
    </location>
</feature>
<evidence type="ECO:0000256" key="2">
    <source>
        <dbReference type="HAMAP-Rule" id="MF_00296"/>
    </source>
</evidence>
<evidence type="ECO:0000256" key="1">
    <source>
        <dbReference type="ARBA" id="ARBA00022679"/>
    </source>
</evidence>
<dbReference type="RefSeq" id="WP_122015404.1">
    <property type="nucleotide sequence ID" value="NZ_CP033169.1"/>
</dbReference>
<dbReference type="Proteomes" id="UP000280960">
    <property type="component" value="Chromosome"/>
</dbReference>
<comment type="pathway">
    <text evidence="2">Amino-acid biosynthesis; L-methionine biosynthesis via de novo pathway; O-acetyl-L-homoserine from L-homoserine: step 1/1.</text>
</comment>
<dbReference type="HAMAP" id="MF_00296">
    <property type="entry name" value="MetX_acyltransf"/>
    <property type="match status" value="1"/>
</dbReference>
<dbReference type="AlphaFoldDB" id="A0A3G2R878"/>
<dbReference type="KEGG" id="bacg:D2962_14510"/>
<dbReference type="GO" id="GO:0004414">
    <property type="term" value="F:homoserine O-acetyltransferase activity"/>
    <property type="evidence" value="ECO:0007669"/>
    <property type="project" value="UniProtKB-UniRule"/>
</dbReference>
<keyword evidence="1 2" id="KW-0808">Transferase</keyword>
<dbReference type="NCBIfam" id="TIGR01392">
    <property type="entry name" value="homoserO_Ac_trn"/>
    <property type="match status" value="1"/>
</dbReference>
<keyword evidence="6" id="KW-1185">Reference proteome</keyword>
<feature type="binding site" evidence="2">
    <location>
        <position position="341"/>
    </location>
    <ligand>
        <name>substrate</name>
    </ligand>
</feature>
<comment type="caution">
    <text evidence="2">Lacks conserved residue(s) required for the propagation of feature annotation.</text>
</comment>
<dbReference type="GO" id="GO:0005737">
    <property type="term" value="C:cytoplasm"/>
    <property type="evidence" value="ECO:0007669"/>
    <property type="project" value="UniProtKB-SubCell"/>
</dbReference>
<feature type="active site" description="Nucleophile" evidence="2 3">
    <location>
        <position position="150"/>
    </location>
</feature>
<feature type="domain" description="AB hydrolase-1" evidence="4">
    <location>
        <begin position="45"/>
        <end position="344"/>
    </location>
</feature>
<dbReference type="InterPro" id="IPR029058">
    <property type="entry name" value="AB_hydrolase_fold"/>
</dbReference>
<feature type="binding site" evidence="2">
    <location>
        <position position="219"/>
    </location>
    <ligand>
        <name>substrate</name>
    </ligand>
</feature>
<comment type="function">
    <text evidence="2">Transfers an acetyl group from acetyl-CoA to L-homoserine, forming acetyl-L-homoserine.</text>
</comment>
<protein>
    <recommendedName>
        <fullName evidence="2">Homoserine O-acetyltransferase</fullName>
        <shortName evidence="2">HAT</shortName>
        <ecNumber evidence="2">2.3.1.31</ecNumber>
    </recommendedName>
    <alternativeName>
        <fullName evidence="2">Homoserine transacetylase</fullName>
        <shortName evidence="2">HTA</shortName>
    </alternativeName>
</protein>
<dbReference type="Gene3D" id="1.10.1740.110">
    <property type="match status" value="1"/>
</dbReference>
<name>A0A3G2R878_9FIRM</name>
<dbReference type="InterPro" id="IPR008220">
    <property type="entry name" value="HAT_MetX-like"/>
</dbReference>
<feature type="active site" evidence="2 3">
    <location>
        <position position="307"/>
    </location>
</feature>
<comment type="catalytic activity">
    <reaction evidence="2">
        <text>L-homoserine + acetyl-CoA = O-acetyl-L-homoserine + CoA</text>
        <dbReference type="Rhea" id="RHEA:13701"/>
        <dbReference type="ChEBI" id="CHEBI:57287"/>
        <dbReference type="ChEBI" id="CHEBI:57288"/>
        <dbReference type="ChEBI" id="CHEBI:57476"/>
        <dbReference type="ChEBI" id="CHEBI:57716"/>
        <dbReference type="EC" id="2.3.1.31"/>
    </reaction>
</comment>
<dbReference type="NCBIfam" id="NF001209">
    <property type="entry name" value="PRK00175.1"/>
    <property type="match status" value="1"/>
</dbReference>
<dbReference type="PANTHER" id="PTHR32268">
    <property type="entry name" value="HOMOSERINE O-ACETYLTRANSFERASE"/>
    <property type="match status" value="1"/>
</dbReference>
<keyword evidence="2" id="KW-0486">Methionine biosynthesis</keyword>
<dbReference type="InterPro" id="IPR000073">
    <property type="entry name" value="AB_hydrolase_1"/>
</dbReference>
<dbReference type="UniPathway" id="UPA00051">
    <property type="reaction ID" value="UER00074"/>
</dbReference>
<proteinExistence type="inferred from homology"/>
<evidence type="ECO:0000256" key="3">
    <source>
        <dbReference type="PIRSR" id="PIRSR000443-1"/>
    </source>
</evidence>
<comment type="subcellular location">
    <subcellularLocation>
        <location evidence="2">Cytoplasm</location>
    </subcellularLocation>
</comment>
<dbReference type="PANTHER" id="PTHR32268:SF11">
    <property type="entry name" value="HOMOSERINE O-ACETYLTRANSFERASE"/>
    <property type="match status" value="1"/>
</dbReference>
<comment type="subunit">
    <text evidence="2">Homodimer.</text>
</comment>
<keyword evidence="2" id="KW-0028">Amino-acid biosynthesis</keyword>
<evidence type="ECO:0000313" key="6">
    <source>
        <dbReference type="Proteomes" id="UP000280960"/>
    </source>
</evidence>
<dbReference type="EC" id="2.3.1.31" evidence="2"/>
<dbReference type="Pfam" id="PF00561">
    <property type="entry name" value="Abhydrolase_1"/>
    <property type="match status" value="1"/>
</dbReference>
<gene>
    <name evidence="2" type="primary">metXA</name>
    <name evidence="5" type="ORF">D2962_14510</name>
</gene>
<sequence>MIVKERFFSFTRDEIAFTTESGYTFDEVQVAYETYGSLNEDKDNAILVLHALSGDAHAAGFYTPQDAKPGWWDPMIGPGRALDTEKFYVICSNVLGGCRGTTGPTSLNPAIGKPYGISFPSINIRDMVRLQKVLLDHLGVKKLKLAIGGSMGGMQALEWAVTFPDFVEAVVPIATTHKLSPLAIAFNYLGIKAIENDPEWRDGDYLEYGQPAKGLSLARMIGTITYKSDELFKRRFDRAINPDTGLFQVESYLDHHGESFVRRFDANTYLYLVRAMNEHDISKPYGSLERTIRRIRSRVLMIGIDTDMLYFPDDMRNFIRRLNTAGGYGEYKEIKSCQGHDAFLIDFDQLSPIVKEFLEGTEEILDSGRNFSDYNQSFRNNI</sequence>
<dbReference type="PIRSF" id="PIRSF000443">
    <property type="entry name" value="Homoser_Ac_trans"/>
    <property type="match status" value="1"/>
</dbReference>
<dbReference type="SUPFAM" id="SSF53474">
    <property type="entry name" value="alpha/beta-Hydrolases"/>
    <property type="match status" value="1"/>
</dbReference>
<dbReference type="GO" id="GO:0009092">
    <property type="term" value="P:homoserine metabolic process"/>
    <property type="evidence" value="ECO:0007669"/>
    <property type="project" value="TreeGrafter"/>
</dbReference>
<dbReference type="EMBL" id="CP033169">
    <property type="protein sequence ID" value="AYO31651.1"/>
    <property type="molecule type" value="Genomic_DNA"/>
</dbReference>
<evidence type="ECO:0000313" key="5">
    <source>
        <dbReference type="EMBL" id="AYO31651.1"/>
    </source>
</evidence>
<comment type="similarity">
    <text evidence="2">Belongs to the AB hydrolase superfamily. MetX family.</text>
</comment>